<reference evidence="1 2" key="1">
    <citation type="submission" date="2013-08" db="EMBL/GenBank/DDBJ databases">
        <authorList>
            <person name="Durkin A.S."/>
            <person name="Haft D.R."/>
            <person name="McCorrison J."/>
            <person name="Torralba M."/>
            <person name="Gillis M."/>
            <person name="Haft D.H."/>
            <person name="Methe B."/>
            <person name="Sutton G."/>
            <person name="Nelson K.E."/>
        </authorList>
    </citation>
    <scope>NUCLEOTIDE SEQUENCE [LARGE SCALE GENOMIC DNA]</scope>
    <source>
        <strain evidence="1 2">F0067</strain>
    </source>
</reference>
<name>U2QEV9_9BACT</name>
<sequence>MSFKSIAFANYAIRFRIQKIDKLLIINEQRKPQNPAVFQGQTLSFSEKPHFLSPICQKTLLLLTPINHLKIVSVVPHAN</sequence>
<organism evidence="1 2">
    <name type="scientific">Segatella baroniae F0067</name>
    <dbReference type="NCBI Taxonomy" id="1115809"/>
    <lineage>
        <taxon>Bacteria</taxon>
        <taxon>Pseudomonadati</taxon>
        <taxon>Bacteroidota</taxon>
        <taxon>Bacteroidia</taxon>
        <taxon>Bacteroidales</taxon>
        <taxon>Prevotellaceae</taxon>
        <taxon>Segatella</taxon>
    </lineage>
</organism>
<gene>
    <name evidence="1" type="ORF">HMPREF9135_0237</name>
</gene>
<evidence type="ECO:0000313" key="2">
    <source>
        <dbReference type="Proteomes" id="UP000016648"/>
    </source>
</evidence>
<keyword evidence="2" id="KW-1185">Reference proteome</keyword>
<dbReference type="AlphaFoldDB" id="U2QEV9"/>
<dbReference type="Proteomes" id="UP000016648">
    <property type="component" value="Unassembled WGS sequence"/>
</dbReference>
<accession>U2QEV9</accession>
<proteinExistence type="predicted"/>
<protein>
    <submittedName>
        <fullName evidence="1">Uncharacterized protein</fullName>
    </submittedName>
</protein>
<comment type="caution">
    <text evidence="1">The sequence shown here is derived from an EMBL/GenBank/DDBJ whole genome shotgun (WGS) entry which is preliminary data.</text>
</comment>
<evidence type="ECO:0000313" key="1">
    <source>
        <dbReference type="EMBL" id="ERK39863.1"/>
    </source>
</evidence>
<dbReference type="EMBL" id="AWEY01000008">
    <property type="protein sequence ID" value="ERK39863.1"/>
    <property type="molecule type" value="Genomic_DNA"/>
</dbReference>